<reference evidence="1" key="1">
    <citation type="submission" date="2014-11" db="EMBL/GenBank/DDBJ databases">
        <authorList>
            <person name="Amaro Gonzalez C."/>
        </authorList>
    </citation>
    <scope>NUCLEOTIDE SEQUENCE</scope>
</reference>
<reference evidence="1" key="2">
    <citation type="journal article" date="2015" name="Fish Shellfish Immunol.">
        <title>Early steps in the European eel (Anguilla anguilla)-Vibrio vulnificus interaction in the gills: Role of the RtxA13 toxin.</title>
        <authorList>
            <person name="Callol A."/>
            <person name="Pajuelo D."/>
            <person name="Ebbesson L."/>
            <person name="Teles M."/>
            <person name="MacKenzie S."/>
            <person name="Amaro C."/>
        </authorList>
    </citation>
    <scope>NUCLEOTIDE SEQUENCE</scope>
</reference>
<name>A0A0E9UMV0_ANGAN</name>
<organism evidence="1">
    <name type="scientific">Anguilla anguilla</name>
    <name type="common">European freshwater eel</name>
    <name type="synonym">Muraena anguilla</name>
    <dbReference type="NCBI Taxonomy" id="7936"/>
    <lineage>
        <taxon>Eukaryota</taxon>
        <taxon>Metazoa</taxon>
        <taxon>Chordata</taxon>
        <taxon>Craniata</taxon>
        <taxon>Vertebrata</taxon>
        <taxon>Euteleostomi</taxon>
        <taxon>Actinopterygii</taxon>
        <taxon>Neopterygii</taxon>
        <taxon>Teleostei</taxon>
        <taxon>Anguilliformes</taxon>
        <taxon>Anguillidae</taxon>
        <taxon>Anguilla</taxon>
    </lineage>
</organism>
<dbReference type="EMBL" id="GBXM01042017">
    <property type="protein sequence ID" value="JAH66560.1"/>
    <property type="molecule type" value="Transcribed_RNA"/>
</dbReference>
<dbReference type="AlphaFoldDB" id="A0A0E9UMV0"/>
<proteinExistence type="predicted"/>
<sequence length="31" mass="3821">MKILNLNSRLLYDFFYYDMSFSIIVSYKGMF</sequence>
<protein>
    <submittedName>
        <fullName evidence="1">Uncharacterized protein</fullName>
    </submittedName>
</protein>
<accession>A0A0E9UMV0</accession>
<evidence type="ECO:0000313" key="1">
    <source>
        <dbReference type="EMBL" id="JAH66560.1"/>
    </source>
</evidence>